<proteinExistence type="predicted"/>
<dbReference type="Gene3D" id="2.60.120.260">
    <property type="entry name" value="Galactose-binding domain-like"/>
    <property type="match status" value="1"/>
</dbReference>
<name>X1ND90_9ZZZZ</name>
<dbReference type="AlphaFoldDB" id="X1ND90"/>
<evidence type="ECO:0008006" key="2">
    <source>
        <dbReference type="Google" id="ProtNLM"/>
    </source>
</evidence>
<protein>
    <recommendedName>
        <fullName evidence="2">MAM domain-containing protein</fullName>
    </recommendedName>
</protein>
<organism evidence="1">
    <name type="scientific">marine sediment metagenome</name>
    <dbReference type="NCBI Taxonomy" id="412755"/>
    <lineage>
        <taxon>unclassified sequences</taxon>
        <taxon>metagenomes</taxon>
        <taxon>ecological metagenomes</taxon>
    </lineage>
</organism>
<sequence>MALWFRGTGGNTGQLYVGVNGSKVVYDGDASDVQRAGWQAWNIELASFGTNLQSVTTLAIGIDGNGASGTLYFDDIRLYPHSPEFITPVEPDSAGLIGHWKFDGDT</sequence>
<feature type="non-terminal residue" evidence="1">
    <location>
        <position position="106"/>
    </location>
</feature>
<reference evidence="1" key="1">
    <citation type="journal article" date="2014" name="Front. Microbiol.">
        <title>High frequency of phylogenetically diverse reductive dehalogenase-homologous genes in deep subseafloor sedimentary metagenomes.</title>
        <authorList>
            <person name="Kawai M."/>
            <person name="Futagami T."/>
            <person name="Toyoda A."/>
            <person name="Takaki Y."/>
            <person name="Nishi S."/>
            <person name="Hori S."/>
            <person name="Arai W."/>
            <person name="Tsubouchi T."/>
            <person name="Morono Y."/>
            <person name="Uchiyama I."/>
            <person name="Ito T."/>
            <person name="Fujiyama A."/>
            <person name="Inagaki F."/>
            <person name="Takami H."/>
        </authorList>
    </citation>
    <scope>NUCLEOTIDE SEQUENCE</scope>
    <source>
        <strain evidence="1">Expedition CK06-06</strain>
    </source>
</reference>
<dbReference type="EMBL" id="BARV01006753">
    <property type="protein sequence ID" value="GAI16639.1"/>
    <property type="molecule type" value="Genomic_DNA"/>
</dbReference>
<accession>X1ND90</accession>
<gene>
    <name evidence="1" type="ORF">S06H3_13840</name>
</gene>
<comment type="caution">
    <text evidence="1">The sequence shown here is derived from an EMBL/GenBank/DDBJ whole genome shotgun (WGS) entry which is preliminary data.</text>
</comment>
<evidence type="ECO:0000313" key="1">
    <source>
        <dbReference type="EMBL" id="GAI16639.1"/>
    </source>
</evidence>